<dbReference type="Proteomes" id="UP001597282">
    <property type="component" value="Unassembled WGS sequence"/>
</dbReference>
<feature type="region of interest" description="Disordered" evidence="1">
    <location>
        <begin position="1"/>
        <end position="36"/>
    </location>
</feature>
<evidence type="ECO:0000313" key="3">
    <source>
        <dbReference type="Proteomes" id="UP001597282"/>
    </source>
</evidence>
<evidence type="ECO:0000313" key="2">
    <source>
        <dbReference type="EMBL" id="MFD1425474.1"/>
    </source>
</evidence>
<organism evidence="2 3">
    <name type="scientific">Kroppenstedtia sanguinis</name>
    <dbReference type="NCBI Taxonomy" id="1380684"/>
    <lineage>
        <taxon>Bacteria</taxon>
        <taxon>Bacillati</taxon>
        <taxon>Bacillota</taxon>
        <taxon>Bacilli</taxon>
        <taxon>Bacillales</taxon>
        <taxon>Thermoactinomycetaceae</taxon>
        <taxon>Kroppenstedtia</taxon>
    </lineage>
</organism>
<name>A0ABW4C439_9BACL</name>
<evidence type="ECO:0000256" key="1">
    <source>
        <dbReference type="SAM" id="MobiDB-lite"/>
    </source>
</evidence>
<proteinExistence type="predicted"/>
<protein>
    <submittedName>
        <fullName evidence="2">Uncharacterized protein</fullName>
    </submittedName>
</protein>
<keyword evidence="3" id="KW-1185">Reference proteome</keyword>
<feature type="compositionally biased region" description="Basic and acidic residues" evidence="1">
    <location>
        <begin position="17"/>
        <end position="32"/>
    </location>
</feature>
<reference evidence="3" key="1">
    <citation type="journal article" date="2019" name="Int. J. Syst. Evol. Microbiol.">
        <title>The Global Catalogue of Microorganisms (GCM) 10K type strain sequencing project: providing services to taxonomists for standard genome sequencing and annotation.</title>
        <authorList>
            <consortium name="The Broad Institute Genomics Platform"/>
            <consortium name="The Broad Institute Genome Sequencing Center for Infectious Disease"/>
            <person name="Wu L."/>
            <person name="Ma J."/>
        </authorList>
    </citation>
    <scope>NUCLEOTIDE SEQUENCE [LARGE SCALE GENOMIC DNA]</scope>
    <source>
        <strain evidence="3">S1</strain>
    </source>
</reference>
<gene>
    <name evidence="2" type="ORF">ACFQ4Y_00815</name>
</gene>
<dbReference type="RefSeq" id="WP_380162241.1">
    <property type="nucleotide sequence ID" value="NZ_JBHTNU010000001.1"/>
</dbReference>
<sequence length="52" mass="6095">MKDPFKHVESPYPLGPLEKEEPEKEKGAERRTPFHPTFLKMIGSWEENPNQS</sequence>
<dbReference type="EMBL" id="JBHTNU010000001">
    <property type="protein sequence ID" value="MFD1425474.1"/>
    <property type="molecule type" value="Genomic_DNA"/>
</dbReference>
<comment type="caution">
    <text evidence="2">The sequence shown here is derived from an EMBL/GenBank/DDBJ whole genome shotgun (WGS) entry which is preliminary data.</text>
</comment>
<accession>A0ABW4C439</accession>